<dbReference type="OrthoDB" id="10013439at2759"/>
<gene>
    <name evidence="12" type="ORF">OFUS_LOCUS25400</name>
</gene>
<comment type="similarity">
    <text evidence="2">Belongs to the malectin family.</text>
</comment>
<protein>
    <submittedName>
        <fullName evidence="12">Uncharacterized protein</fullName>
    </submittedName>
</protein>
<dbReference type="Proteomes" id="UP000749559">
    <property type="component" value="Unassembled WGS sequence"/>
</dbReference>
<dbReference type="InterPro" id="IPR039155">
    <property type="entry name" value="MLEC"/>
</dbReference>
<dbReference type="AlphaFoldDB" id="A0A8J1TK30"/>
<dbReference type="EMBL" id="CAIIXF020000012">
    <property type="protein sequence ID" value="CAH1801628.1"/>
    <property type="molecule type" value="Genomic_DNA"/>
</dbReference>
<comment type="caution">
    <text evidence="12">The sequence shown here is derived from an EMBL/GenBank/DDBJ whole genome shotgun (WGS) entry which is preliminary data.</text>
</comment>
<name>A0A8J1TK30_OWEFU</name>
<keyword evidence="6 11" id="KW-1133">Transmembrane helix</keyword>
<dbReference type="GO" id="GO:0005789">
    <property type="term" value="C:endoplasmic reticulum membrane"/>
    <property type="evidence" value="ECO:0007669"/>
    <property type="project" value="UniProtKB-SubCell"/>
</dbReference>
<dbReference type="InterPro" id="IPR021720">
    <property type="entry name" value="Malectin_dom"/>
</dbReference>
<feature type="compositionally biased region" description="Acidic residues" evidence="10">
    <location>
        <begin position="214"/>
        <end position="224"/>
    </location>
</feature>
<keyword evidence="9" id="KW-0119">Carbohydrate metabolism</keyword>
<evidence type="ECO:0000256" key="7">
    <source>
        <dbReference type="ARBA" id="ARBA00023136"/>
    </source>
</evidence>
<evidence type="ECO:0000256" key="2">
    <source>
        <dbReference type="ARBA" id="ARBA00009141"/>
    </source>
</evidence>
<evidence type="ECO:0000256" key="11">
    <source>
        <dbReference type="SAM" id="Phobius"/>
    </source>
</evidence>
<reference evidence="12" key="1">
    <citation type="submission" date="2022-03" db="EMBL/GenBank/DDBJ databases">
        <authorList>
            <person name="Martin C."/>
        </authorList>
    </citation>
    <scope>NUCLEOTIDE SEQUENCE</scope>
</reference>
<proteinExistence type="inferred from homology"/>
<accession>A0A8J1TK30</accession>
<evidence type="ECO:0000256" key="5">
    <source>
        <dbReference type="ARBA" id="ARBA00022824"/>
    </source>
</evidence>
<evidence type="ECO:0000256" key="4">
    <source>
        <dbReference type="ARBA" id="ARBA00022729"/>
    </source>
</evidence>
<evidence type="ECO:0000256" key="8">
    <source>
        <dbReference type="ARBA" id="ARBA00023180"/>
    </source>
</evidence>
<feature type="region of interest" description="Disordered" evidence="10">
    <location>
        <begin position="211"/>
        <end position="248"/>
    </location>
</feature>
<sequence>MRMINRIKHYSLPCVVYILSILGETIGLGDVLHAVNCGGGSHTDILGINYQEDDDPSREGTTSDYGKSLVIQRSPTPDMILYQTERYHHSDFSYEFPAPKDGDYVLVLKFCEVWFTANNQKVFDVQLNEQNIIKNLDIYSKVGRGVAHDEYIPFKIKNNKITISGKSSPIKAGSIPIHLIKGAQDNPKLNAFYVMKGSIADVPKLPEIAQEKETQEEEEEDEEDQPTKPKEKPRTVKTSGPKAADPYAADDTSSMLLPVIAAVGAFIPLLFCLCKL</sequence>
<dbReference type="Pfam" id="PF11721">
    <property type="entry name" value="Malectin"/>
    <property type="match status" value="1"/>
</dbReference>
<dbReference type="Gene3D" id="2.60.120.430">
    <property type="entry name" value="Galactose-binding lectin"/>
    <property type="match status" value="1"/>
</dbReference>
<comment type="subcellular location">
    <subcellularLocation>
        <location evidence="1">Endoplasmic reticulum membrane</location>
        <topology evidence="1">Single-pass type I membrane protein</topology>
    </subcellularLocation>
</comment>
<keyword evidence="7 11" id="KW-0472">Membrane</keyword>
<keyword evidence="8" id="KW-0325">Glycoprotein</keyword>
<evidence type="ECO:0000256" key="3">
    <source>
        <dbReference type="ARBA" id="ARBA00022692"/>
    </source>
</evidence>
<keyword evidence="4" id="KW-0732">Signal</keyword>
<keyword evidence="5" id="KW-0256">Endoplasmic reticulum</keyword>
<organism evidence="12 13">
    <name type="scientific">Owenia fusiformis</name>
    <name type="common">Polychaete worm</name>
    <dbReference type="NCBI Taxonomy" id="6347"/>
    <lineage>
        <taxon>Eukaryota</taxon>
        <taxon>Metazoa</taxon>
        <taxon>Spiralia</taxon>
        <taxon>Lophotrochozoa</taxon>
        <taxon>Annelida</taxon>
        <taxon>Polychaeta</taxon>
        <taxon>Sedentaria</taxon>
        <taxon>Canalipalpata</taxon>
        <taxon>Sabellida</taxon>
        <taxon>Oweniida</taxon>
        <taxon>Oweniidae</taxon>
        <taxon>Owenia</taxon>
    </lineage>
</organism>
<dbReference type="GO" id="GO:0030246">
    <property type="term" value="F:carbohydrate binding"/>
    <property type="evidence" value="ECO:0007669"/>
    <property type="project" value="InterPro"/>
</dbReference>
<feature type="transmembrane region" description="Helical" evidence="11">
    <location>
        <begin position="255"/>
        <end position="274"/>
    </location>
</feature>
<evidence type="ECO:0000256" key="1">
    <source>
        <dbReference type="ARBA" id="ARBA00004115"/>
    </source>
</evidence>
<feature type="compositionally biased region" description="Basic and acidic residues" evidence="10">
    <location>
        <begin position="225"/>
        <end position="234"/>
    </location>
</feature>
<evidence type="ECO:0000313" key="13">
    <source>
        <dbReference type="Proteomes" id="UP000749559"/>
    </source>
</evidence>
<dbReference type="PANTHER" id="PTHR13460">
    <property type="match status" value="1"/>
</dbReference>
<evidence type="ECO:0000256" key="6">
    <source>
        <dbReference type="ARBA" id="ARBA00022989"/>
    </source>
</evidence>
<dbReference type="PANTHER" id="PTHR13460:SF0">
    <property type="entry name" value="MALECTIN"/>
    <property type="match status" value="1"/>
</dbReference>
<keyword evidence="3 11" id="KW-0812">Transmembrane</keyword>
<evidence type="ECO:0000256" key="10">
    <source>
        <dbReference type="SAM" id="MobiDB-lite"/>
    </source>
</evidence>
<evidence type="ECO:0000313" key="12">
    <source>
        <dbReference type="EMBL" id="CAH1801628.1"/>
    </source>
</evidence>
<evidence type="ECO:0000256" key="9">
    <source>
        <dbReference type="ARBA" id="ARBA00023277"/>
    </source>
</evidence>
<keyword evidence="13" id="KW-1185">Reference proteome</keyword>